<accession>A0ABT2A7R8</accession>
<dbReference type="Pfam" id="PF02525">
    <property type="entry name" value="Flavodoxin_2"/>
    <property type="match status" value="1"/>
</dbReference>
<comment type="caution">
    <text evidence="4">The sequence shown here is derived from an EMBL/GenBank/DDBJ whole genome shotgun (WGS) entry which is preliminary data.</text>
</comment>
<dbReference type="InterPro" id="IPR051545">
    <property type="entry name" value="NAD(P)H_dehydrogenase_qn"/>
</dbReference>
<proteinExistence type="inferred from homology"/>
<dbReference type="RefSeq" id="WP_258845913.1">
    <property type="nucleotide sequence ID" value="NZ_JANUGX010000014.1"/>
</dbReference>
<evidence type="ECO:0000256" key="1">
    <source>
        <dbReference type="ARBA" id="ARBA00006252"/>
    </source>
</evidence>
<reference evidence="4 5" key="1">
    <citation type="submission" date="2022-08" db="EMBL/GenBank/DDBJ databases">
        <title>Reclassification of Massilia species as members of the genera Telluria, Duganella, Pseudoduganella, Mokoshia gen. nov. and Zemynaea gen. nov. using orthogonal and non-orthogonal genome-based approaches.</title>
        <authorList>
            <person name="Bowman J.P."/>
        </authorList>
    </citation>
    <scope>NUCLEOTIDE SEQUENCE [LARGE SCALE GENOMIC DNA]</scope>
    <source>
        <strain evidence="4 5">LMG 28164</strain>
    </source>
</reference>
<gene>
    <name evidence="4" type="ORF">NX782_13115</name>
</gene>
<feature type="domain" description="Flavodoxin-like fold" evidence="3">
    <location>
        <begin position="1"/>
        <end position="207"/>
    </location>
</feature>
<sequence>MNILIVHAHPEPSAFTSAMKDVAREALEAAGHAVQVSDLYAEGFDPVGGRHDFVTVADPQRFHYQTEQAHACRHDGFADDLRREQARVAAADLLLFTFPLWWGGMPAILKGWFDRVLAYGFAYADGKRYDSGFFRGRRALLGIATGGTAQRFTREGSYGEIVQVLHGAQHCMLEYLGLETAPPFVAYAAPRVAPAERLRMLDEWRERVLALAGDPDWWAKRAAAGADDLSLAQTAGNVGEGAWTAPA</sequence>
<dbReference type="InterPro" id="IPR003680">
    <property type="entry name" value="Flavodoxin_fold"/>
</dbReference>
<dbReference type="EMBL" id="JANUGX010000014">
    <property type="protein sequence ID" value="MCS0590140.1"/>
    <property type="molecule type" value="Genomic_DNA"/>
</dbReference>
<evidence type="ECO:0000259" key="3">
    <source>
        <dbReference type="Pfam" id="PF02525"/>
    </source>
</evidence>
<keyword evidence="2" id="KW-0560">Oxidoreductase</keyword>
<name>A0ABT2A7R8_9BURK</name>
<keyword evidence="5" id="KW-1185">Reference proteome</keyword>
<comment type="similarity">
    <text evidence="1">Belongs to the NAD(P)H dehydrogenase (quinone) family.</text>
</comment>
<evidence type="ECO:0000313" key="4">
    <source>
        <dbReference type="EMBL" id="MCS0590140.1"/>
    </source>
</evidence>
<dbReference type="SUPFAM" id="SSF52218">
    <property type="entry name" value="Flavoproteins"/>
    <property type="match status" value="1"/>
</dbReference>
<evidence type="ECO:0000256" key="2">
    <source>
        <dbReference type="ARBA" id="ARBA00023002"/>
    </source>
</evidence>
<dbReference type="PANTHER" id="PTHR10204:SF34">
    <property type="entry name" value="NAD(P)H DEHYDROGENASE [QUINONE] 1 ISOFORM 1"/>
    <property type="match status" value="1"/>
</dbReference>
<dbReference type="InterPro" id="IPR029039">
    <property type="entry name" value="Flavoprotein-like_sf"/>
</dbReference>
<protein>
    <submittedName>
        <fullName evidence="4">NAD(P)H-dependent oxidoreductase</fullName>
    </submittedName>
</protein>
<dbReference type="Gene3D" id="3.40.50.360">
    <property type="match status" value="1"/>
</dbReference>
<dbReference type="PANTHER" id="PTHR10204">
    <property type="entry name" value="NAD P H OXIDOREDUCTASE-RELATED"/>
    <property type="match status" value="1"/>
</dbReference>
<organism evidence="4 5">
    <name type="scientific">Massilia norwichensis</name>
    <dbReference type="NCBI Taxonomy" id="1442366"/>
    <lineage>
        <taxon>Bacteria</taxon>
        <taxon>Pseudomonadati</taxon>
        <taxon>Pseudomonadota</taxon>
        <taxon>Betaproteobacteria</taxon>
        <taxon>Burkholderiales</taxon>
        <taxon>Oxalobacteraceae</taxon>
        <taxon>Telluria group</taxon>
        <taxon>Massilia</taxon>
    </lineage>
</organism>
<dbReference type="Proteomes" id="UP001205560">
    <property type="component" value="Unassembled WGS sequence"/>
</dbReference>
<evidence type="ECO:0000313" key="5">
    <source>
        <dbReference type="Proteomes" id="UP001205560"/>
    </source>
</evidence>